<dbReference type="InterPro" id="IPR025669">
    <property type="entry name" value="AAA_dom"/>
</dbReference>
<dbReference type="InterPro" id="IPR005702">
    <property type="entry name" value="Wzc-like_C"/>
</dbReference>
<dbReference type="Pfam" id="PF13614">
    <property type="entry name" value="AAA_31"/>
    <property type="match status" value="1"/>
</dbReference>
<dbReference type="Pfam" id="PF13807">
    <property type="entry name" value="GNVR"/>
    <property type="match status" value="1"/>
</dbReference>
<keyword evidence="13 17" id="KW-0472">Membrane</keyword>
<evidence type="ECO:0000256" key="8">
    <source>
        <dbReference type="ARBA" id="ARBA00022692"/>
    </source>
</evidence>
<evidence type="ECO:0000256" key="7">
    <source>
        <dbReference type="ARBA" id="ARBA00022679"/>
    </source>
</evidence>
<evidence type="ECO:0000259" key="20">
    <source>
        <dbReference type="Pfam" id="PF13807"/>
    </source>
</evidence>
<protein>
    <recommendedName>
        <fullName evidence="4">non-specific protein-tyrosine kinase</fullName>
        <ecNumber evidence="4">2.7.10.2</ecNumber>
    </recommendedName>
</protein>
<evidence type="ECO:0000313" key="22">
    <source>
        <dbReference type="Proteomes" id="UP000788153"/>
    </source>
</evidence>
<dbReference type="InterPro" id="IPR003856">
    <property type="entry name" value="LPS_length_determ_N"/>
</dbReference>
<dbReference type="NCBIfam" id="TIGR01007">
    <property type="entry name" value="eps_fam"/>
    <property type="match status" value="1"/>
</dbReference>
<dbReference type="InterPro" id="IPR050445">
    <property type="entry name" value="Bact_polysacc_biosynth/exp"/>
</dbReference>
<comment type="similarity">
    <text evidence="3">Belongs to the etk/wzc family.</text>
</comment>
<evidence type="ECO:0000259" key="19">
    <source>
        <dbReference type="Pfam" id="PF13614"/>
    </source>
</evidence>
<evidence type="ECO:0000256" key="2">
    <source>
        <dbReference type="ARBA" id="ARBA00007316"/>
    </source>
</evidence>
<feature type="domain" description="Polysaccharide chain length determinant N-terminal" evidence="18">
    <location>
        <begin position="33"/>
        <end position="124"/>
    </location>
</feature>
<comment type="catalytic activity">
    <reaction evidence="15">
        <text>L-tyrosyl-[protein] + ATP = O-phospho-L-tyrosyl-[protein] + ADP + H(+)</text>
        <dbReference type="Rhea" id="RHEA:10596"/>
        <dbReference type="Rhea" id="RHEA-COMP:10136"/>
        <dbReference type="Rhea" id="RHEA-COMP:20101"/>
        <dbReference type="ChEBI" id="CHEBI:15378"/>
        <dbReference type="ChEBI" id="CHEBI:30616"/>
        <dbReference type="ChEBI" id="CHEBI:46858"/>
        <dbReference type="ChEBI" id="CHEBI:61978"/>
        <dbReference type="ChEBI" id="CHEBI:456216"/>
        <dbReference type="EC" id="2.7.10.2"/>
    </reaction>
</comment>
<proteinExistence type="inferred from homology"/>
<dbReference type="Proteomes" id="UP000788153">
    <property type="component" value="Unassembled WGS sequence"/>
</dbReference>
<evidence type="ECO:0000313" key="21">
    <source>
        <dbReference type="EMBL" id="NIJ25125.1"/>
    </source>
</evidence>
<feature type="coiled-coil region" evidence="16">
    <location>
        <begin position="216"/>
        <end position="243"/>
    </location>
</feature>
<evidence type="ECO:0000256" key="5">
    <source>
        <dbReference type="ARBA" id="ARBA00022475"/>
    </source>
</evidence>
<keyword evidence="6" id="KW-0997">Cell inner membrane</keyword>
<organism evidence="21 22">
    <name type="scientific">Sphingomonas japonica</name>
    <dbReference type="NCBI Taxonomy" id="511662"/>
    <lineage>
        <taxon>Bacteria</taxon>
        <taxon>Pseudomonadati</taxon>
        <taxon>Pseudomonadota</taxon>
        <taxon>Alphaproteobacteria</taxon>
        <taxon>Sphingomonadales</taxon>
        <taxon>Sphingomonadaceae</taxon>
        <taxon>Sphingomonas</taxon>
    </lineage>
</organism>
<dbReference type="EC" id="2.7.10.2" evidence="4"/>
<evidence type="ECO:0000256" key="6">
    <source>
        <dbReference type="ARBA" id="ARBA00022519"/>
    </source>
</evidence>
<feature type="domain" description="Tyrosine-protein kinase G-rich" evidence="20">
    <location>
        <begin position="399"/>
        <end position="471"/>
    </location>
</feature>
<accession>A0ABX0U3L7</accession>
<dbReference type="EMBL" id="JAASQP010000001">
    <property type="protein sequence ID" value="NIJ25125.1"/>
    <property type="molecule type" value="Genomic_DNA"/>
</dbReference>
<dbReference type="Pfam" id="PF02706">
    <property type="entry name" value="Wzz"/>
    <property type="match status" value="1"/>
</dbReference>
<comment type="similarity">
    <text evidence="2">Belongs to the CpsD/CapB family.</text>
</comment>
<dbReference type="RefSeq" id="WP_166745516.1">
    <property type="nucleotide sequence ID" value="NZ_BAAAEV010000001.1"/>
</dbReference>
<feature type="transmembrane region" description="Helical" evidence="17">
    <location>
        <begin position="46"/>
        <end position="67"/>
    </location>
</feature>
<evidence type="ECO:0000256" key="9">
    <source>
        <dbReference type="ARBA" id="ARBA00022741"/>
    </source>
</evidence>
<dbReference type="Gene3D" id="3.40.50.300">
    <property type="entry name" value="P-loop containing nucleotide triphosphate hydrolases"/>
    <property type="match status" value="1"/>
</dbReference>
<keyword evidence="14" id="KW-0829">Tyrosine-protein kinase</keyword>
<feature type="domain" description="AAA" evidence="19">
    <location>
        <begin position="546"/>
        <end position="658"/>
    </location>
</feature>
<evidence type="ECO:0000256" key="1">
    <source>
        <dbReference type="ARBA" id="ARBA00004429"/>
    </source>
</evidence>
<keyword evidence="9" id="KW-0547">Nucleotide-binding</keyword>
<dbReference type="PANTHER" id="PTHR32309">
    <property type="entry name" value="TYROSINE-PROTEIN KINASE"/>
    <property type="match status" value="1"/>
</dbReference>
<evidence type="ECO:0000256" key="15">
    <source>
        <dbReference type="ARBA" id="ARBA00051245"/>
    </source>
</evidence>
<dbReference type="CDD" id="cd05387">
    <property type="entry name" value="BY-kinase"/>
    <property type="match status" value="1"/>
</dbReference>
<gene>
    <name evidence="21" type="ORF">FHT01_002667</name>
</gene>
<comment type="caution">
    <text evidence="21">The sequence shown here is derived from an EMBL/GenBank/DDBJ whole genome shotgun (WGS) entry which is preliminary data.</text>
</comment>
<dbReference type="PANTHER" id="PTHR32309:SF13">
    <property type="entry name" value="FERRIC ENTEROBACTIN TRANSPORT PROTEIN FEPE"/>
    <property type="match status" value="1"/>
</dbReference>
<sequence>MSIGSTSAESGRNGYLDLDGDGERSPYPAGFGLDFRRIWVLLRRNALIIAGIVTVAAIIGLIATLLMQPTYIAEASVQIEQETDRVLESQSVEPVAAYQDADRFLQTQTDILRSRAMSRRVAQALNLLDANSFFEAMGTEPPEEIPGMTLQQAKRDAVVDLLLENLLISLPQDSRLVTIGFRSPNPRLAARIANTYATEFIRSNLERKFESSSYARDFLSKQLAETKARLEQSEREVNAYARQAGLIRTEDDVEGGSGQQSVTSASLVQLNAAANDAIAARIAAEQKWRSVERTPALSIPDVLANQAIQGLLQQRSERTAALQQELERHRESHPTVLQLRAQIGEVNSQIDTLAAGIRSSIYNQYQSALLRERSLIAEVGQSKGARLAEQDRGVRFNILAREADTNRTLYDGLLQRFKEVSAAAGISSNNISIVDEAEQPTEPDSPKLPLNLALSILIGLAAALGIVFIREQLDDAIRAPEDVETKLSATTLGIIPAVDERPIDQLSDPRSPVSEAYNALRTALLYSTSEGLPASMFVTSSQASEGKSTTSLAIAVGLAKLGKKVVLIDTDLRRPAMHILLGLPNGLGLSDLLTSTQSLSAALRPTSHENLSFVSSGPVPPSPTELLGGMRFPEIVAELEADFDAVVIDGPPVLGLADAPIVAGIAAGTVFVVEANRGHRGGTKSAMRRLRSARASILGVVLTKFDNRKAGSDYGNYGNDYYSYGHHQD</sequence>
<evidence type="ECO:0000256" key="16">
    <source>
        <dbReference type="SAM" id="Coils"/>
    </source>
</evidence>
<keyword evidence="10" id="KW-0418">Kinase</keyword>
<keyword evidence="16" id="KW-0175">Coiled coil</keyword>
<reference evidence="21 22" key="1">
    <citation type="submission" date="2020-03" db="EMBL/GenBank/DDBJ databases">
        <title>Genomic Encyclopedia of Type Strains, Phase IV (KMG-IV): sequencing the most valuable type-strain genomes for metagenomic binning, comparative biology and taxonomic classification.</title>
        <authorList>
            <person name="Goeker M."/>
        </authorList>
    </citation>
    <scope>NUCLEOTIDE SEQUENCE [LARGE SCALE GENOMIC DNA]</scope>
    <source>
        <strain evidence="21 22">DSM 22753</strain>
    </source>
</reference>
<keyword evidence="7" id="KW-0808">Transferase</keyword>
<evidence type="ECO:0000259" key="18">
    <source>
        <dbReference type="Pfam" id="PF02706"/>
    </source>
</evidence>
<evidence type="ECO:0000256" key="3">
    <source>
        <dbReference type="ARBA" id="ARBA00008883"/>
    </source>
</evidence>
<evidence type="ECO:0000256" key="14">
    <source>
        <dbReference type="ARBA" id="ARBA00023137"/>
    </source>
</evidence>
<dbReference type="InterPro" id="IPR032807">
    <property type="entry name" value="GNVR"/>
</dbReference>
<evidence type="ECO:0000256" key="13">
    <source>
        <dbReference type="ARBA" id="ARBA00023136"/>
    </source>
</evidence>
<name>A0ABX0U3L7_9SPHN</name>
<evidence type="ECO:0000256" key="12">
    <source>
        <dbReference type="ARBA" id="ARBA00022989"/>
    </source>
</evidence>
<keyword evidence="12 17" id="KW-1133">Transmembrane helix</keyword>
<keyword evidence="22" id="KW-1185">Reference proteome</keyword>
<evidence type="ECO:0000256" key="10">
    <source>
        <dbReference type="ARBA" id="ARBA00022777"/>
    </source>
</evidence>
<keyword evidence="8 17" id="KW-0812">Transmembrane</keyword>
<evidence type="ECO:0000256" key="11">
    <source>
        <dbReference type="ARBA" id="ARBA00022840"/>
    </source>
</evidence>
<evidence type="ECO:0000256" key="17">
    <source>
        <dbReference type="SAM" id="Phobius"/>
    </source>
</evidence>
<keyword evidence="5" id="KW-1003">Cell membrane</keyword>
<dbReference type="SUPFAM" id="SSF52540">
    <property type="entry name" value="P-loop containing nucleoside triphosphate hydrolases"/>
    <property type="match status" value="1"/>
</dbReference>
<evidence type="ECO:0000256" key="4">
    <source>
        <dbReference type="ARBA" id="ARBA00011903"/>
    </source>
</evidence>
<comment type="subcellular location">
    <subcellularLocation>
        <location evidence="1">Cell inner membrane</location>
        <topology evidence="1">Multi-pass membrane protein</topology>
    </subcellularLocation>
</comment>
<dbReference type="InterPro" id="IPR027417">
    <property type="entry name" value="P-loop_NTPase"/>
</dbReference>
<keyword evidence="11" id="KW-0067">ATP-binding</keyword>